<evidence type="ECO:0000313" key="2">
    <source>
        <dbReference type="Proteomes" id="UP000288102"/>
    </source>
</evidence>
<organism evidence="1 2">
    <name type="scientific">Flavobacterium cupreum</name>
    <dbReference type="NCBI Taxonomy" id="2133766"/>
    <lineage>
        <taxon>Bacteria</taxon>
        <taxon>Pseudomonadati</taxon>
        <taxon>Bacteroidota</taxon>
        <taxon>Flavobacteriia</taxon>
        <taxon>Flavobacteriales</taxon>
        <taxon>Flavobacteriaceae</taxon>
        <taxon>Flavobacterium</taxon>
    </lineage>
</organism>
<proteinExistence type="predicted"/>
<sequence>MIAPTSYDKKHKEHKNYYTIKIQESVTAKDLINKAVSIQKIDYKDPSVIPIYEKAIELCTTKDDEYDKLYSYYSIMFVCSHLLNEYLPKGIEAANACLELLKPYIAAGNIWHYTEWGKFQKEVIRYANNFIAWQRYENTDDEKLLHEALKMTETACHYIEDGNKDQLYLYDTRARLLLKLNRKEEAYEIIRTTLIKDKNNPYFKELLNDPDYKIWLQNRNEEILQTLSDDDYNFLERANAITKKIKARITEDEKKPAVLIENNLKIEIIDGYEAEEKYGFIDILPDVDEIVMLTGDVFLNHRLDSKWLLEQTKSLDFNEMSFLIVGNVTIEGGDLWDDDIMSLLITGDVKCDILYAENSWIFISGDVDAKYGIIGKGDYYDGVLRIDGITKAPYIFGRNEHDMHLELDGLNGESMEIIGGDSDHFLVDGYGDRHRREHLVRPELWDEDDEFDIDNFFEIVKKGESPFITTKKE</sequence>
<accession>A0A434A5M8</accession>
<comment type="caution">
    <text evidence="1">The sequence shown here is derived from an EMBL/GenBank/DDBJ whole genome shotgun (WGS) entry which is preliminary data.</text>
</comment>
<dbReference type="OrthoDB" id="2044786at2"/>
<protein>
    <submittedName>
        <fullName evidence="1">Uncharacterized protein</fullName>
    </submittedName>
</protein>
<dbReference type="RefSeq" id="WP_127338883.1">
    <property type="nucleotide sequence ID" value="NZ_QWDM01000008.1"/>
</dbReference>
<dbReference type="AlphaFoldDB" id="A0A434A5M8"/>
<name>A0A434A5M8_9FLAO</name>
<dbReference type="EMBL" id="QWDM01000008">
    <property type="protein sequence ID" value="RUT69642.1"/>
    <property type="molecule type" value="Genomic_DNA"/>
</dbReference>
<evidence type="ECO:0000313" key="1">
    <source>
        <dbReference type="EMBL" id="RUT69642.1"/>
    </source>
</evidence>
<gene>
    <name evidence="1" type="ORF">D0817_13540</name>
</gene>
<dbReference type="Proteomes" id="UP000288102">
    <property type="component" value="Unassembled WGS sequence"/>
</dbReference>
<reference evidence="2" key="1">
    <citation type="journal article" date="2019" name="Syst. Appl. Microbiol.">
        <title>Flavobacterium circumlabens sp. nov. and Flavobacterium cupreum sp. nov., two psychrotrophic species isolated from Antarctic environmental samples.</title>
        <authorList>
            <person name="Kralova S."/>
            <person name="Busse H.-J."/>
            <person name="Svec P."/>
            <person name="Maslanova I."/>
            <person name="Stankova E."/>
            <person name="Bartak M."/>
            <person name="Sedlacek I."/>
        </authorList>
    </citation>
    <scope>NUCLEOTIDE SEQUENCE [LARGE SCALE GENOMIC DNA]</scope>
    <source>
        <strain evidence="2">CCM 8825</strain>
    </source>
</reference>
<keyword evidence="2" id="KW-1185">Reference proteome</keyword>